<dbReference type="SUPFAM" id="SSF49562">
    <property type="entry name" value="C2 domain (Calcium/lipid-binding domain, CaLB)"/>
    <property type="match status" value="1"/>
</dbReference>
<dbReference type="AlphaFoldDB" id="A0ABD0RCT0"/>
<evidence type="ECO:0000256" key="1">
    <source>
        <dbReference type="SAM" id="SignalP"/>
    </source>
</evidence>
<dbReference type="PROSITE" id="PS50004">
    <property type="entry name" value="C2"/>
    <property type="match status" value="1"/>
</dbReference>
<dbReference type="InterPro" id="IPR035892">
    <property type="entry name" value="C2_domain_sf"/>
</dbReference>
<dbReference type="Proteomes" id="UP001529510">
    <property type="component" value="Unassembled WGS sequence"/>
</dbReference>
<dbReference type="EMBL" id="JAMKFB020000004">
    <property type="protein sequence ID" value="KAL0196322.1"/>
    <property type="molecule type" value="Genomic_DNA"/>
</dbReference>
<feature type="chain" id="PRO_5044821464" description="C2 domain-containing protein" evidence="1">
    <location>
        <begin position="27"/>
        <end position="130"/>
    </location>
</feature>
<name>A0ABD0RCT0_CIRMR</name>
<gene>
    <name evidence="3" type="ORF">M9458_009894</name>
</gene>
<dbReference type="Pfam" id="PF00168">
    <property type="entry name" value="C2"/>
    <property type="match status" value="1"/>
</dbReference>
<evidence type="ECO:0000313" key="3">
    <source>
        <dbReference type="EMBL" id="KAL0196322.1"/>
    </source>
</evidence>
<comment type="caution">
    <text evidence="3">The sequence shown here is derived from an EMBL/GenBank/DDBJ whole genome shotgun (WGS) entry which is preliminary data.</text>
</comment>
<protein>
    <recommendedName>
        <fullName evidence="2">C2 domain-containing protein</fullName>
    </recommendedName>
</protein>
<evidence type="ECO:0000313" key="4">
    <source>
        <dbReference type="Proteomes" id="UP001529510"/>
    </source>
</evidence>
<reference evidence="3 4" key="1">
    <citation type="submission" date="2024-05" db="EMBL/GenBank/DDBJ databases">
        <title>Genome sequencing and assembly of Indian major carp, Cirrhinus mrigala (Hamilton, 1822).</title>
        <authorList>
            <person name="Mohindra V."/>
            <person name="Chowdhury L.M."/>
            <person name="Lal K."/>
            <person name="Jena J.K."/>
        </authorList>
    </citation>
    <scope>NUCLEOTIDE SEQUENCE [LARGE SCALE GENOMIC DNA]</scope>
    <source>
        <strain evidence="3">CM1030</strain>
        <tissue evidence="3">Blood</tissue>
    </source>
</reference>
<dbReference type="PANTHER" id="PTHR46096:SF1">
    <property type="entry name" value="PERFORIN 1.5"/>
    <property type="match status" value="1"/>
</dbReference>
<feature type="domain" description="C2" evidence="2">
    <location>
        <begin position="8"/>
        <end position="129"/>
    </location>
</feature>
<dbReference type="SMART" id="SM00239">
    <property type="entry name" value="C2"/>
    <property type="match status" value="1"/>
</dbReference>
<organism evidence="3 4">
    <name type="scientific">Cirrhinus mrigala</name>
    <name type="common">Mrigala</name>
    <dbReference type="NCBI Taxonomy" id="683832"/>
    <lineage>
        <taxon>Eukaryota</taxon>
        <taxon>Metazoa</taxon>
        <taxon>Chordata</taxon>
        <taxon>Craniata</taxon>
        <taxon>Vertebrata</taxon>
        <taxon>Euteleostomi</taxon>
        <taxon>Actinopterygii</taxon>
        <taxon>Neopterygii</taxon>
        <taxon>Teleostei</taxon>
        <taxon>Ostariophysi</taxon>
        <taxon>Cypriniformes</taxon>
        <taxon>Cyprinidae</taxon>
        <taxon>Labeoninae</taxon>
        <taxon>Labeonini</taxon>
        <taxon>Cirrhinus</taxon>
    </lineage>
</organism>
<keyword evidence="1" id="KW-0732">Signal</keyword>
<proteinExistence type="predicted"/>
<feature type="non-terminal residue" evidence="3">
    <location>
        <position position="130"/>
    </location>
</feature>
<dbReference type="InterPro" id="IPR000008">
    <property type="entry name" value="C2_dom"/>
</dbReference>
<dbReference type="PANTHER" id="PTHR46096">
    <property type="entry name" value="PERFORIN-1"/>
    <property type="match status" value="1"/>
</dbReference>
<accession>A0ABD0RCT0</accession>
<feature type="signal peptide" evidence="1">
    <location>
        <begin position="1"/>
        <end position="26"/>
    </location>
</feature>
<sequence>MAVFDRLRLVTLAVLMLASQLDFASAAVRVYGLHASSLTGDPFGNDPDPYVKVWCDSTSGGQTEFRRDNASPSWSAEFYFPNCKANDLLKFEVWDKDLNYDDHLGTCERRVQRGTFSDSCHLQPGALYYK</sequence>
<dbReference type="InterPro" id="IPR052784">
    <property type="entry name" value="Perforin-1_pore-forming"/>
</dbReference>
<keyword evidence="4" id="KW-1185">Reference proteome</keyword>
<evidence type="ECO:0000259" key="2">
    <source>
        <dbReference type="PROSITE" id="PS50004"/>
    </source>
</evidence>
<dbReference type="Gene3D" id="2.60.40.150">
    <property type="entry name" value="C2 domain"/>
    <property type="match status" value="1"/>
</dbReference>